<dbReference type="CDD" id="cd06587">
    <property type="entry name" value="VOC"/>
    <property type="match status" value="1"/>
</dbReference>
<dbReference type="InterPro" id="IPR037523">
    <property type="entry name" value="VOC_core"/>
</dbReference>
<dbReference type="Gene3D" id="3.10.180.10">
    <property type="entry name" value="2,3-Dihydroxybiphenyl 1,2-Dioxygenase, domain 1"/>
    <property type="match status" value="1"/>
</dbReference>
<organism evidence="3 4">
    <name type="scientific">Streptomyces evansiae</name>
    <dbReference type="NCBI Taxonomy" id="3075535"/>
    <lineage>
        <taxon>Bacteria</taxon>
        <taxon>Bacillati</taxon>
        <taxon>Actinomycetota</taxon>
        <taxon>Actinomycetes</taxon>
        <taxon>Kitasatosporales</taxon>
        <taxon>Streptomycetaceae</taxon>
        <taxon>Streptomyces</taxon>
    </lineage>
</organism>
<keyword evidence="5" id="KW-1185">Reference proteome</keyword>
<dbReference type="Pfam" id="PF18029">
    <property type="entry name" value="Glyoxalase_6"/>
    <property type="match status" value="1"/>
</dbReference>
<comment type="caution">
    <text evidence="3">The sequence shown here is derived from an EMBL/GenBank/DDBJ whole genome shotgun (WGS) entry which is preliminary data.</text>
</comment>
<dbReference type="AlphaFoldDB" id="A0ABD5E357"/>
<dbReference type="InterPro" id="IPR041581">
    <property type="entry name" value="Glyoxalase_6"/>
</dbReference>
<dbReference type="EMBL" id="JAVRER010000008">
    <property type="protein sequence ID" value="MDT0415237.1"/>
    <property type="molecule type" value="Genomic_DNA"/>
</dbReference>
<gene>
    <name evidence="3" type="ORF">RM574_06990</name>
    <name evidence="2" type="ORF">RM698_00135</name>
</gene>
<protein>
    <submittedName>
        <fullName evidence="3">VOC family protein</fullName>
    </submittedName>
</protein>
<evidence type="ECO:0000313" key="5">
    <source>
        <dbReference type="Proteomes" id="UP001183610"/>
    </source>
</evidence>
<dbReference type="PROSITE" id="PS51819">
    <property type="entry name" value="VOC"/>
    <property type="match status" value="1"/>
</dbReference>
<evidence type="ECO:0000313" key="4">
    <source>
        <dbReference type="Proteomes" id="UP001183607"/>
    </source>
</evidence>
<sequence length="116" mass="12315">MRFTHVLAVAPVTDHAAAVAWYERLLGRPADARPMPGLADWHLTDGGWLQVFTDPGHAGKALINLAVTDLDTELAALAAQGIAADATTAAKDRVRFASVHDPDGNRLTLIERPAVA</sequence>
<evidence type="ECO:0000259" key="1">
    <source>
        <dbReference type="PROSITE" id="PS51819"/>
    </source>
</evidence>
<dbReference type="InterPro" id="IPR029068">
    <property type="entry name" value="Glyas_Bleomycin-R_OHBP_Dase"/>
</dbReference>
<evidence type="ECO:0000313" key="3">
    <source>
        <dbReference type="EMBL" id="MDT0415237.1"/>
    </source>
</evidence>
<reference evidence="4" key="1">
    <citation type="submission" date="2023-07" db="EMBL/GenBank/DDBJ databases">
        <title>30 novel species of actinomycetes from the DSMZ collection.</title>
        <authorList>
            <person name="Nouioui I."/>
        </authorList>
    </citation>
    <scope>NUCLEOTIDE SEQUENCE [LARGE SCALE GENOMIC DNA]</scope>
    <source>
        <strain evidence="2">DSM 41979</strain>
        <strain evidence="4">DSM 41982</strain>
    </source>
</reference>
<feature type="domain" description="VOC" evidence="1">
    <location>
        <begin position="2"/>
        <end position="112"/>
    </location>
</feature>
<accession>A0ABD5E357</accession>
<dbReference type="Proteomes" id="UP001183607">
    <property type="component" value="Unassembled WGS sequence"/>
</dbReference>
<evidence type="ECO:0000313" key="2">
    <source>
        <dbReference type="EMBL" id="MDT0407464.1"/>
    </source>
</evidence>
<proteinExistence type="predicted"/>
<dbReference type="EMBL" id="JAVRET010000001">
    <property type="protein sequence ID" value="MDT0407464.1"/>
    <property type="molecule type" value="Genomic_DNA"/>
</dbReference>
<dbReference type="RefSeq" id="WP_007823383.1">
    <property type="nucleotide sequence ID" value="NZ_JAVRER010000008.1"/>
</dbReference>
<dbReference type="Proteomes" id="UP001183610">
    <property type="component" value="Unassembled WGS sequence"/>
</dbReference>
<dbReference type="SUPFAM" id="SSF54593">
    <property type="entry name" value="Glyoxalase/Bleomycin resistance protein/Dihydroxybiphenyl dioxygenase"/>
    <property type="match status" value="1"/>
</dbReference>
<reference evidence="3" key="2">
    <citation type="submission" date="2024-03" db="EMBL/GenBank/DDBJ databases">
        <title>30 novel species of actinomycetes from the DSMZ collection.</title>
        <authorList>
            <person name="Nouioui I."/>
        </authorList>
    </citation>
    <scope>NUCLEOTIDE SEQUENCE</scope>
    <source>
        <strain evidence="5">DSM 41979</strain>
        <strain evidence="3">DSM 41982</strain>
    </source>
</reference>
<name>A0ABD5E357_9ACTN</name>